<proteinExistence type="predicted"/>
<evidence type="ECO:0000256" key="2">
    <source>
        <dbReference type="SAM" id="MobiDB-lite"/>
    </source>
</evidence>
<evidence type="ECO:0000256" key="1">
    <source>
        <dbReference type="PROSITE-ProRule" id="PRU00023"/>
    </source>
</evidence>
<sequence length="237" mass="24838">MSCRTCSHPLTLSLAPDSSSESSAGPSTTTTTTETVPDDLLLPCTCHFHWQCLLDHSPTIALSLRCPACDTHLPTPSDPPTIPATYTSEGGPSALDLLPILTEEAFLASNPEARPARALHTLAAEGDVEGMVDLLGDVEEDVVRWRDPLNGGRTALHVAVEAGREEVVWLLLWVGSGVEEGRFPEVVVQLAGEMGVGRGEGVGEDVRGLRDGAGRVAGEVARGMGGAWGGLAEVLTL</sequence>
<gene>
    <name evidence="3" type="ORF">B0T18DRAFT_370485</name>
</gene>
<dbReference type="EMBL" id="JAUKUD010000005">
    <property type="protein sequence ID" value="KAK0742895.1"/>
    <property type="molecule type" value="Genomic_DNA"/>
</dbReference>
<evidence type="ECO:0000313" key="3">
    <source>
        <dbReference type="EMBL" id="KAK0742895.1"/>
    </source>
</evidence>
<keyword evidence="1" id="KW-0040">ANK repeat</keyword>
<reference evidence="3" key="1">
    <citation type="submission" date="2023-06" db="EMBL/GenBank/DDBJ databases">
        <title>Genome-scale phylogeny and comparative genomics of the fungal order Sordariales.</title>
        <authorList>
            <consortium name="Lawrence Berkeley National Laboratory"/>
            <person name="Hensen N."/>
            <person name="Bonometti L."/>
            <person name="Westerberg I."/>
            <person name="Brannstrom I.O."/>
            <person name="Guillou S."/>
            <person name="Cros-Aarteil S."/>
            <person name="Calhoun S."/>
            <person name="Haridas S."/>
            <person name="Kuo A."/>
            <person name="Mondo S."/>
            <person name="Pangilinan J."/>
            <person name="Riley R."/>
            <person name="LaButti K."/>
            <person name="Andreopoulos B."/>
            <person name="Lipzen A."/>
            <person name="Chen C."/>
            <person name="Yanf M."/>
            <person name="Daum C."/>
            <person name="Ng V."/>
            <person name="Clum A."/>
            <person name="Steindorff A."/>
            <person name="Ohm R."/>
            <person name="Martin F."/>
            <person name="Silar P."/>
            <person name="Natvig D."/>
            <person name="Lalanne C."/>
            <person name="Gautier V."/>
            <person name="Ament-velasquez S.L."/>
            <person name="Kruys A."/>
            <person name="Hutchinson M.I."/>
            <person name="Powell A.J."/>
            <person name="Barry K."/>
            <person name="Miller A.N."/>
            <person name="Grigoriev I.V."/>
            <person name="Debuchy R."/>
            <person name="Gladieux P."/>
            <person name="Thoren M.H."/>
            <person name="Johannesson H."/>
        </authorList>
    </citation>
    <scope>NUCLEOTIDE SEQUENCE</scope>
    <source>
        <strain evidence="3">SMH3187-1</strain>
    </source>
</reference>
<dbReference type="Gene3D" id="1.25.40.20">
    <property type="entry name" value="Ankyrin repeat-containing domain"/>
    <property type="match status" value="1"/>
</dbReference>
<evidence type="ECO:0000313" key="4">
    <source>
        <dbReference type="Proteomes" id="UP001172155"/>
    </source>
</evidence>
<dbReference type="Pfam" id="PF12796">
    <property type="entry name" value="Ank_2"/>
    <property type="match status" value="1"/>
</dbReference>
<feature type="region of interest" description="Disordered" evidence="2">
    <location>
        <begin position="14"/>
        <end position="34"/>
    </location>
</feature>
<name>A0AA40EP38_9PEZI</name>
<dbReference type="Proteomes" id="UP001172155">
    <property type="component" value="Unassembled WGS sequence"/>
</dbReference>
<dbReference type="AlphaFoldDB" id="A0AA40EP38"/>
<dbReference type="SUPFAM" id="SSF48403">
    <property type="entry name" value="Ankyrin repeat"/>
    <property type="match status" value="1"/>
</dbReference>
<accession>A0AA40EP38</accession>
<keyword evidence="4" id="KW-1185">Reference proteome</keyword>
<organism evidence="3 4">
    <name type="scientific">Schizothecium vesticola</name>
    <dbReference type="NCBI Taxonomy" id="314040"/>
    <lineage>
        <taxon>Eukaryota</taxon>
        <taxon>Fungi</taxon>
        <taxon>Dikarya</taxon>
        <taxon>Ascomycota</taxon>
        <taxon>Pezizomycotina</taxon>
        <taxon>Sordariomycetes</taxon>
        <taxon>Sordariomycetidae</taxon>
        <taxon>Sordariales</taxon>
        <taxon>Schizotheciaceae</taxon>
        <taxon>Schizothecium</taxon>
    </lineage>
</organism>
<dbReference type="PROSITE" id="PS50297">
    <property type="entry name" value="ANK_REP_REGION"/>
    <property type="match status" value="1"/>
</dbReference>
<dbReference type="InterPro" id="IPR002110">
    <property type="entry name" value="Ankyrin_rpt"/>
</dbReference>
<dbReference type="InterPro" id="IPR036770">
    <property type="entry name" value="Ankyrin_rpt-contain_sf"/>
</dbReference>
<dbReference type="PROSITE" id="PS50088">
    <property type="entry name" value="ANK_REPEAT"/>
    <property type="match status" value="1"/>
</dbReference>
<feature type="repeat" description="ANK" evidence="1">
    <location>
        <begin position="151"/>
        <end position="179"/>
    </location>
</feature>
<protein>
    <submittedName>
        <fullName evidence="3">Uncharacterized protein</fullName>
    </submittedName>
</protein>
<comment type="caution">
    <text evidence="3">The sequence shown here is derived from an EMBL/GenBank/DDBJ whole genome shotgun (WGS) entry which is preliminary data.</text>
</comment>